<evidence type="ECO:0000313" key="5">
    <source>
        <dbReference type="Proteomes" id="UP000480185"/>
    </source>
</evidence>
<dbReference type="EMBL" id="WJNH01000012">
    <property type="protein sequence ID" value="MRG87826.1"/>
    <property type="molecule type" value="Genomic_DNA"/>
</dbReference>
<dbReference type="Pfam" id="PF02826">
    <property type="entry name" value="2-Hacid_dh_C"/>
    <property type="match status" value="1"/>
</dbReference>
<dbReference type="CDD" id="cd05300">
    <property type="entry name" value="2-Hacid_dh_1"/>
    <property type="match status" value="1"/>
</dbReference>
<sequence>MEINRILVAGTIYNEMEKRIDSEQLEKSFRFMDSKAVTEEDLEWADAFISFEPPENFDFYNLKWVHSLGAGVDRYLFNRKWKEDVLLTRTICSFGERISQYCLSYVLKDLQHHDTFEQVTRQKEWNPIAPGLLSEQKVLVYGTGEIGQEVGRAFSTLGAKVSGVSLSGHPKPHFEEVYKVTNEKNQLHNFDIIINTLPLTENTYQLFNHDFFTKIKDTIFINVGRGRSVIQEALVGAIQNKQVRLAVLDVFAEEPLPEDSPLWQMQNVIITPHISAVTTVDEGLECFLETLHNIDQGKPLHNQVDTRKGY</sequence>
<dbReference type="InterPro" id="IPR036291">
    <property type="entry name" value="NAD(P)-bd_dom_sf"/>
</dbReference>
<dbReference type="PRINTS" id="PR00411">
    <property type="entry name" value="PNDRDTASEI"/>
</dbReference>
<dbReference type="GO" id="GO:0051287">
    <property type="term" value="F:NAD binding"/>
    <property type="evidence" value="ECO:0007669"/>
    <property type="project" value="InterPro"/>
</dbReference>
<accession>A0A6G1XA99</accession>
<dbReference type="RefSeq" id="WP_153729712.1">
    <property type="nucleotide sequence ID" value="NZ_WJNH01000012.1"/>
</dbReference>
<dbReference type="OrthoDB" id="9805416at2"/>
<comment type="caution">
    <text evidence="4">The sequence shown here is derived from an EMBL/GenBank/DDBJ whole genome shotgun (WGS) entry which is preliminary data.</text>
</comment>
<dbReference type="InterPro" id="IPR006140">
    <property type="entry name" value="D-isomer_DH_NAD-bd"/>
</dbReference>
<dbReference type="SUPFAM" id="SSF51735">
    <property type="entry name" value="NAD(P)-binding Rossmann-fold domains"/>
    <property type="match status" value="1"/>
</dbReference>
<evidence type="ECO:0000256" key="2">
    <source>
        <dbReference type="ARBA" id="ARBA00023027"/>
    </source>
</evidence>
<feature type="domain" description="D-isomer specific 2-hydroxyacid dehydrogenase NAD-binding" evidence="3">
    <location>
        <begin position="104"/>
        <end position="275"/>
    </location>
</feature>
<dbReference type="AlphaFoldDB" id="A0A6G1XA99"/>
<keyword evidence="5" id="KW-1185">Reference proteome</keyword>
<keyword evidence="1" id="KW-0560">Oxidoreductase</keyword>
<protein>
    <submittedName>
        <fullName evidence="4">D-2-hydroxyacid dehydrogenase</fullName>
    </submittedName>
</protein>
<organism evidence="4 5">
    <name type="scientific">Salinibacillus xinjiangensis</name>
    <dbReference type="NCBI Taxonomy" id="1229268"/>
    <lineage>
        <taxon>Bacteria</taxon>
        <taxon>Bacillati</taxon>
        <taxon>Bacillota</taxon>
        <taxon>Bacilli</taxon>
        <taxon>Bacillales</taxon>
        <taxon>Bacillaceae</taxon>
        <taxon>Salinibacillus</taxon>
    </lineage>
</organism>
<evidence type="ECO:0000259" key="3">
    <source>
        <dbReference type="Pfam" id="PF02826"/>
    </source>
</evidence>
<evidence type="ECO:0000313" key="4">
    <source>
        <dbReference type="EMBL" id="MRG87826.1"/>
    </source>
</evidence>
<dbReference type="Gene3D" id="3.40.50.720">
    <property type="entry name" value="NAD(P)-binding Rossmann-like Domain"/>
    <property type="match status" value="2"/>
</dbReference>
<dbReference type="PANTHER" id="PTHR43333">
    <property type="entry name" value="2-HACID_DH_C DOMAIN-CONTAINING PROTEIN"/>
    <property type="match status" value="1"/>
</dbReference>
<reference evidence="4 5" key="1">
    <citation type="submission" date="2019-11" db="EMBL/GenBank/DDBJ databases">
        <authorList>
            <person name="Li J."/>
        </authorList>
    </citation>
    <scope>NUCLEOTIDE SEQUENCE [LARGE SCALE GENOMIC DNA]</scope>
    <source>
        <strain evidence="4 5">J4</strain>
    </source>
</reference>
<evidence type="ECO:0000256" key="1">
    <source>
        <dbReference type="ARBA" id="ARBA00023002"/>
    </source>
</evidence>
<dbReference type="GO" id="GO:0016491">
    <property type="term" value="F:oxidoreductase activity"/>
    <property type="evidence" value="ECO:0007669"/>
    <property type="project" value="UniProtKB-KW"/>
</dbReference>
<dbReference type="Proteomes" id="UP000480185">
    <property type="component" value="Unassembled WGS sequence"/>
</dbReference>
<name>A0A6G1XA99_9BACI</name>
<dbReference type="PANTHER" id="PTHR43333:SF1">
    <property type="entry name" value="D-ISOMER SPECIFIC 2-HYDROXYACID DEHYDROGENASE NAD-BINDING DOMAIN-CONTAINING PROTEIN"/>
    <property type="match status" value="1"/>
</dbReference>
<proteinExistence type="predicted"/>
<gene>
    <name evidence="4" type="ORF">GH754_16295</name>
</gene>
<keyword evidence="2" id="KW-0520">NAD</keyword>